<name>A0ABN6ET90_9BACT</name>
<dbReference type="InterPro" id="IPR023227">
    <property type="entry name" value="SAM_OH_AdoTrfase_C_sf"/>
</dbReference>
<dbReference type="Gene3D" id="2.40.30.90">
    <property type="entry name" value="Bacterial fluorinating enzyme like"/>
    <property type="match status" value="1"/>
</dbReference>
<reference evidence="5" key="1">
    <citation type="journal article" date="2022" name="Arch. Microbiol.">
        <title>Pseudodesulfovibrio sediminis sp. nov., a mesophilic and neutrophilic sulfate-reducing bacterium isolated from sediment of a brackish lake.</title>
        <authorList>
            <person name="Takahashi A."/>
            <person name="Kojima H."/>
            <person name="Watanabe M."/>
            <person name="Fukui M."/>
        </authorList>
    </citation>
    <scope>NUCLEOTIDE SEQUENCE</scope>
    <source>
        <strain evidence="5">SF6</strain>
    </source>
</reference>
<sequence>MLSAFKKETPASRTIGLITDFGLHDPYVGQMKGVFAKKAPVCNVIDISHDVEPYNVAQAGFFLAASYEHFPKDAVILAVVDPGVGTDRKIACLEVGDRLLVAPDNGLLALALKYAWDNVRCFDLSRAMDAPKKISHTFHGRDVFAPLAAWLALGGKPESLGEEMPAEELVSLPWAHPNVTPNRARGHVLHIDRFGNCVLNLEGGCLGNHETIRMVSPAGGILAYVKSYAAMPEGEPGLLEGSQGFLEIAVNQRSAAKRFGLSMGDAIELSWEG</sequence>
<evidence type="ECO:0000313" key="5">
    <source>
        <dbReference type="EMBL" id="BCS88379.1"/>
    </source>
</evidence>
<dbReference type="PIRSF" id="PIRSF006779">
    <property type="entry name" value="UCP006779"/>
    <property type="match status" value="1"/>
</dbReference>
<keyword evidence="6" id="KW-1185">Reference proteome</keyword>
<dbReference type="RefSeq" id="WP_229596072.1">
    <property type="nucleotide sequence ID" value="NZ_AP024485.1"/>
</dbReference>
<dbReference type="PANTHER" id="PTHR35092:SF1">
    <property type="entry name" value="CHLORINASE MJ1651"/>
    <property type="match status" value="1"/>
</dbReference>
<evidence type="ECO:0000256" key="1">
    <source>
        <dbReference type="ARBA" id="ARBA00022691"/>
    </source>
</evidence>
<evidence type="ECO:0000259" key="4">
    <source>
        <dbReference type="Pfam" id="PF20257"/>
    </source>
</evidence>
<gene>
    <name evidence="5" type="ORF">PSDVSF_16210</name>
</gene>
<dbReference type="PANTHER" id="PTHR35092">
    <property type="entry name" value="CHLORINASE MJ1651"/>
    <property type="match status" value="1"/>
</dbReference>
<evidence type="ECO:0000256" key="2">
    <source>
        <dbReference type="ARBA" id="ARBA00024035"/>
    </source>
</evidence>
<dbReference type="SUPFAM" id="SSF102522">
    <property type="entry name" value="Bacterial fluorinating enzyme, N-terminal domain"/>
    <property type="match status" value="1"/>
</dbReference>
<dbReference type="Proteomes" id="UP001053296">
    <property type="component" value="Chromosome"/>
</dbReference>
<comment type="similarity">
    <text evidence="2">Belongs to the SAM hydrolase / SAM-dependent halogenase family.</text>
</comment>
<dbReference type="InterPro" id="IPR023228">
    <property type="entry name" value="SAM_OH_AdoTrfase_N_sf"/>
</dbReference>
<dbReference type="Pfam" id="PF01887">
    <property type="entry name" value="SAM_HAT_N"/>
    <property type="match status" value="1"/>
</dbReference>
<dbReference type="InterPro" id="IPR046469">
    <property type="entry name" value="SAM_HAT_N"/>
</dbReference>
<protein>
    <recommendedName>
        <fullName evidence="7">SAM-dependent chlorinase/fluorinase</fullName>
    </recommendedName>
</protein>
<proteinExistence type="inferred from homology"/>
<evidence type="ECO:0000313" key="6">
    <source>
        <dbReference type="Proteomes" id="UP001053296"/>
    </source>
</evidence>
<dbReference type="SUPFAM" id="SSF101852">
    <property type="entry name" value="Bacterial fluorinating enzyme, C-terminal domain"/>
    <property type="match status" value="1"/>
</dbReference>
<accession>A0ABN6ET90</accession>
<evidence type="ECO:0000259" key="3">
    <source>
        <dbReference type="Pfam" id="PF01887"/>
    </source>
</evidence>
<dbReference type="EMBL" id="AP024485">
    <property type="protein sequence ID" value="BCS88379.1"/>
    <property type="molecule type" value="Genomic_DNA"/>
</dbReference>
<dbReference type="InterPro" id="IPR046470">
    <property type="entry name" value="SAM_HAT_C"/>
</dbReference>
<feature type="domain" description="S-adenosyl-l-methionine hydroxide adenosyltransferase N-terminal" evidence="3">
    <location>
        <begin position="15"/>
        <end position="161"/>
    </location>
</feature>
<feature type="domain" description="S-adenosyl-l-methionine hydroxide adenosyltransferase C-terminal" evidence="4">
    <location>
        <begin position="186"/>
        <end position="268"/>
    </location>
</feature>
<keyword evidence="1" id="KW-0949">S-adenosyl-L-methionine</keyword>
<evidence type="ECO:0008006" key="7">
    <source>
        <dbReference type="Google" id="ProtNLM"/>
    </source>
</evidence>
<dbReference type="Gene3D" id="3.40.50.10790">
    <property type="entry name" value="S-adenosyl-l-methionine hydroxide adenosyltransferase, N-terminal"/>
    <property type="match status" value="1"/>
</dbReference>
<organism evidence="5 6">
    <name type="scientific">Pseudodesulfovibrio sediminis</name>
    <dbReference type="NCBI Taxonomy" id="2810563"/>
    <lineage>
        <taxon>Bacteria</taxon>
        <taxon>Pseudomonadati</taxon>
        <taxon>Thermodesulfobacteriota</taxon>
        <taxon>Desulfovibrionia</taxon>
        <taxon>Desulfovibrionales</taxon>
        <taxon>Desulfovibrionaceae</taxon>
    </lineage>
</organism>
<dbReference type="InterPro" id="IPR002747">
    <property type="entry name" value="SAM_OH_AdoTrfase"/>
</dbReference>
<dbReference type="Pfam" id="PF20257">
    <property type="entry name" value="SAM_HAT_C"/>
    <property type="match status" value="1"/>
</dbReference>